<name>A0ABT1GH57_9BURK</name>
<gene>
    <name evidence="2" type="ORF">L1274_000596</name>
</gene>
<proteinExistence type="predicted"/>
<accession>A0ABT1GH57</accession>
<keyword evidence="3" id="KW-1185">Reference proteome</keyword>
<evidence type="ECO:0000313" key="3">
    <source>
        <dbReference type="Proteomes" id="UP001162889"/>
    </source>
</evidence>
<feature type="compositionally biased region" description="Basic and acidic residues" evidence="1">
    <location>
        <begin position="1"/>
        <end position="13"/>
    </location>
</feature>
<feature type="region of interest" description="Disordered" evidence="1">
    <location>
        <begin position="1"/>
        <end position="22"/>
    </location>
</feature>
<dbReference type="Proteomes" id="UP001162889">
    <property type="component" value="Unassembled WGS sequence"/>
</dbReference>
<reference evidence="2" key="1">
    <citation type="submission" date="2022-03" db="EMBL/GenBank/DDBJ databases">
        <title>Genome Encyclopedia of Bacteria and Archaea VI: Functional Genomics of Type Strains.</title>
        <authorList>
            <person name="Whitman W."/>
        </authorList>
    </citation>
    <scope>NUCLEOTIDE SEQUENCE</scope>
    <source>
        <strain evidence="2">HSC-15S17</strain>
    </source>
</reference>
<comment type="caution">
    <text evidence="2">The sequence shown here is derived from an EMBL/GenBank/DDBJ whole genome shotgun (WGS) entry which is preliminary data.</text>
</comment>
<evidence type="ECO:0000313" key="2">
    <source>
        <dbReference type="EMBL" id="MCP2006908.1"/>
    </source>
</evidence>
<organism evidence="2 3">
    <name type="scientific">Duganella violaceipulchra</name>
    <dbReference type="NCBI Taxonomy" id="2849652"/>
    <lineage>
        <taxon>Bacteria</taxon>
        <taxon>Pseudomonadati</taxon>
        <taxon>Pseudomonadota</taxon>
        <taxon>Betaproteobacteria</taxon>
        <taxon>Burkholderiales</taxon>
        <taxon>Oxalobacteraceae</taxon>
        <taxon>Telluria group</taxon>
        <taxon>Duganella</taxon>
    </lineage>
</organism>
<evidence type="ECO:0000256" key="1">
    <source>
        <dbReference type="SAM" id="MobiDB-lite"/>
    </source>
</evidence>
<dbReference type="EMBL" id="JALJZU010000001">
    <property type="protein sequence ID" value="MCP2006908.1"/>
    <property type="molecule type" value="Genomic_DNA"/>
</dbReference>
<protein>
    <submittedName>
        <fullName evidence="2">Uncharacterized protein</fullName>
    </submittedName>
</protein>
<sequence>MIDRDETTDRPIDAIDGATNDIQDDAIHPGAREIMGLELLAEFDPGGHQRVDIAWPIVTAQGDVTEHFGHGDTGMHHLNRKRLQLTKGGVPEADGQVAINNGDANRHVLQCRRQPGKIQPDEFFTLNCRFHRSIIHERDQEKTLTHLTTVVRSIRRLVVQVASGAVPMKRWKP</sequence>